<accession>A0A5C4TAF8</accession>
<dbReference type="RefSeq" id="WP_139602574.1">
    <property type="nucleotide sequence ID" value="NZ_VDCQ01000014.1"/>
</dbReference>
<gene>
    <name evidence="2" type="ORF">FE784_12735</name>
</gene>
<keyword evidence="3" id="KW-1185">Reference proteome</keyword>
<evidence type="ECO:0000256" key="1">
    <source>
        <dbReference type="SAM" id="Phobius"/>
    </source>
</evidence>
<keyword evidence="1" id="KW-0812">Transmembrane</keyword>
<name>A0A5C4TAF8_9BACL</name>
<keyword evidence="1" id="KW-0472">Membrane</keyword>
<feature type="transmembrane region" description="Helical" evidence="1">
    <location>
        <begin position="53"/>
        <end position="70"/>
    </location>
</feature>
<dbReference type="OrthoDB" id="165966at2"/>
<feature type="transmembrane region" description="Helical" evidence="1">
    <location>
        <begin position="16"/>
        <end position="41"/>
    </location>
</feature>
<comment type="caution">
    <text evidence="2">The sequence shown here is derived from an EMBL/GenBank/DDBJ whole genome shotgun (WGS) entry which is preliminary data.</text>
</comment>
<dbReference type="InterPro" id="IPR046192">
    <property type="entry name" value="DUF6220"/>
</dbReference>
<feature type="transmembrane region" description="Helical" evidence="1">
    <location>
        <begin position="101"/>
        <end position="119"/>
    </location>
</feature>
<dbReference type="AlphaFoldDB" id="A0A5C4TAF8"/>
<feature type="transmembrane region" description="Helical" evidence="1">
    <location>
        <begin position="77"/>
        <end position="95"/>
    </location>
</feature>
<evidence type="ECO:0000313" key="3">
    <source>
        <dbReference type="Proteomes" id="UP000307943"/>
    </source>
</evidence>
<organism evidence="2 3">
    <name type="scientific">Paenibacillus hemerocallicola</name>
    <dbReference type="NCBI Taxonomy" id="1172614"/>
    <lineage>
        <taxon>Bacteria</taxon>
        <taxon>Bacillati</taxon>
        <taxon>Bacillota</taxon>
        <taxon>Bacilli</taxon>
        <taxon>Bacillales</taxon>
        <taxon>Paenibacillaceae</taxon>
        <taxon>Paenibacillus</taxon>
    </lineage>
</organism>
<dbReference type="EMBL" id="VDCQ01000014">
    <property type="protein sequence ID" value="TNJ66033.1"/>
    <property type="molecule type" value="Genomic_DNA"/>
</dbReference>
<dbReference type="Pfam" id="PF19728">
    <property type="entry name" value="DUF6220"/>
    <property type="match status" value="1"/>
</dbReference>
<sequence>MKTEVHTSQRIRVSRFVFLVLAWGLVVCIVVQTLFAGMAIFNDPGHWSKHVNFVHFFEFVPLFMLIFAFIGRLPKGTGWLSFALFLLIFFQYMTAHLKAAGAFHPVMALALIVLSLFVAKRAYRCFVGTKRGSLPD</sequence>
<reference evidence="2 3" key="1">
    <citation type="submission" date="2019-05" db="EMBL/GenBank/DDBJ databases">
        <title>We sequenced the genome of Paenibacillus hemerocallicola KCTC 33185 for further insight into its adaptation and study the phylogeny of Paenibacillus.</title>
        <authorList>
            <person name="Narsing Rao M.P."/>
        </authorList>
    </citation>
    <scope>NUCLEOTIDE SEQUENCE [LARGE SCALE GENOMIC DNA]</scope>
    <source>
        <strain evidence="2 3">KCTC 33185</strain>
    </source>
</reference>
<dbReference type="Proteomes" id="UP000307943">
    <property type="component" value="Unassembled WGS sequence"/>
</dbReference>
<evidence type="ECO:0000313" key="2">
    <source>
        <dbReference type="EMBL" id="TNJ66033.1"/>
    </source>
</evidence>
<keyword evidence="1" id="KW-1133">Transmembrane helix</keyword>
<proteinExistence type="predicted"/>
<protein>
    <submittedName>
        <fullName evidence="2">Uncharacterized protein</fullName>
    </submittedName>
</protein>